<evidence type="ECO:0000256" key="4">
    <source>
        <dbReference type="ARBA" id="ARBA00022452"/>
    </source>
</evidence>
<dbReference type="EMBL" id="SNZP01000019">
    <property type="protein sequence ID" value="TDR71426.1"/>
    <property type="molecule type" value="Genomic_DNA"/>
</dbReference>
<evidence type="ECO:0000256" key="3">
    <source>
        <dbReference type="ARBA" id="ARBA00022448"/>
    </source>
</evidence>
<evidence type="ECO:0000256" key="2">
    <source>
        <dbReference type="ARBA" id="ARBA00009810"/>
    </source>
</evidence>
<dbReference type="InterPro" id="IPR036942">
    <property type="entry name" value="Beta-barrel_TonB_sf"/>
</dbReference>
<evidence type="ECO:0000259" key="17">
    <source>
        <dbReference type="Pfam" id="PF00593"/>
    </source>
</evidence>
<dbReference type="PROSITE" id="PS52016">
    <property type="entry name" value="TONB_DEPENDENT_REC_3"/>
    <property type="match status" value="1"/>
</dbReference>
<dbReference type="Pfam" id="PF07715">
    <property type="entry name" value="Plug"/>
    <property type="match status" value="1"/>
</dbReference>
<evidence type="ECO:0000313" key="19">
    <source>
        <dbReference type="EMBL" id="TDR71426.1"/>
    </source>
</evidence>
<comment type="subcellular location">
    <subcellularLocation>
        <location evidence="1 14">Cell outer membrane</location>
        <topology evidence="1 14">Multi-pass membrane protein</topology>
    </subcellularLocation>
</comment>
<feature type="chain" id="PRO_5020872131" evidence="16">
    <location>
        <begin position="25"/>
        <end position="778"/>
    </location>
</feature>
<feature type="domain" description="TonB-dependent receptor plug" evidence="18">
    <location>
        <begin position="50"/>
        <end position="148"/>
    </location>
</feature>
<keyword evidence="4 14" id="KW-1134">Transmembrane beta strand</keyword>
<keyword evidence="11 14" id="KW-0472">Membrane</keyword>
<evidence type="ECO:0000256" key="5">
    <source>
        <dbReference type="ARBA" id="ARBA00022496"/>
    </source>
</evidence>
<feature type="signal peptide" evidence="16">
    <location>
        <begin position="1"/>
        <end position="24"/>
    </location>
</feature>
<dbReference type="InterPro" id="IPR012910">
    <property type="entry name" value="Plug_dom"/>
</dbReference>
<dbReference type="InterPro" id="IPR037066">
    <property type="entry name" value="Plug_dom_sf"/>
</dbReference>
<evidence type="ECO:0000256" key="6">
    <source>
        <dbReference type="ARBA" id="ARBA00022692"/>
    </source>
</evidence>
<dbReference type="Proteomes" id="UP000295611">
    <property type="component" value="Unassembled WGS sequence"/>
</dbReference>
<dbReference type="Gene3D" id="2.170.130.10">
    <property type="entry name" value="TonB-dependent receptor, plug domain"/>
    <property type="match status" value="1"/>
</dbReference>
<dbReference type="Pfam" id="PF00593">
    <property type="entry name" value="TonB_dep_Rec_b-barrel"/>
    <property type="match status" value="1"/>
</dbReference>
<dbReference type="GO" id="GO:0015344">
    <property type="term" value="F:siderophore uptake transmembrane transporter activity"/>
    <property type="evidence" value="ECO:0007669"/>
    <property type="project" value="TreeGrafter"/>
</dbReference>
<reference evidence="19 20" key="1">
    <citation type="submission" date="2019-03" db="EMBL/GenBank/DDBJ databases">
        <title>Genomic Encyclopedia of Type Strains, Phase III (KMG-III): the genomes of soil and plant-associated and newly described type strains.</title>
        <authorList>
            <person name="Whitman W."/>
        </authorList>
    </citation>
    <scope>NUCLEOTIDE SEQUENCE [LARGE SCALE GENOMIC DNA]</scope>
    <source>
        <strain evidence="19 20">CECT 8976</strain>
    </source>
</reference>
<name>A0A4R7AYD0_9NEIS</name>
<keyword evidence="8" id="KW-0408">Iron</keyword>
<gene>
    <name evidence="19" type="ORF">DFP86_1198</name>
</gene>
<keyword evidence="12 19" id="KW-0675">Receptor</keyword>
<evidence type="ECO:0000256" key="16">
    <source>
        <dbReference type="SAM" id="SignalP"/>
    </source>
</evidence>
<evidence type="ECO:0000256" key="15">
    <source>
        <dbReference type="RuleBase" id="RU003357"/>
    </source>
</evidence>
<evidence type="ECO:0000256" key="7">
    <source>
        <dbReference type="ARBA" id="ARBA00022729"/>
    </source>
</evidence>
<keyword evidence="7 16" id="KW-0732">Signal</keyword>
<keyword evidence="10 15" id="KW-0798">TonB box</keyword>
<dbReference type="InterPro" id="IPR039426">
    <property type="entry name" value="TonB-dep_rcpt-like"/>
</dbReference>
<keyword evidence="20" id="KW-1185">Reference proteome</keyword>
<comment type="similarity">
    <text evidence="2 14 15">Belongs to the TonB-dependent receptor family.</text>
</comment>
<keyword evidence="13 14" id="KW-0998">Cell outer membrane</keyword>
<evidence type="ECO:0000256" key="9">
    <source>
        <dbReference type="ARBA" id="ARBA00023065"/>
    </source>
</evidence>
<dbReference type="OrthoDB" id="15609at2"/>
<accession>A0A4R7AYD0</accession>
<evidence type="ECO:0000256" key="14">
    <source>
        <dbReference type="PROSITE-ProRule" id="PRU01360"/>
    </source>
</evidence>
<dbReference type="AlphaFoldDB" id="A0A4R7AYD0"/>
<organism evidence="19 20">
    <name type="scientific">Paludibacterium purpuratum</name>
    <dbReference type="NCBI Taxonomy" id="1144873"/>
    <lineage>
        <taxon>Bacteria</taxon>
        <taxon>Pseudomonadati</taxon>
        <taxon>Pseudomonadota</taxon>
        <taxon>Betaproteobacteria</taxon>
        <taxon>Neisseriales</taxon>
        <taxon>Chromobacteriaceae</taxon>
        <taxon>Paludibacterium</taxon>
    </lineage>
</organism>
<keyword evidence="5" id="KW-0410">Iron transport</keyword>
<dbReference type="SUPFAM" id="SSF56935">
    <property type="entry name" value="Porins"/>
    <property type="match status" value="1"/>
</dbReference>
<protein>
    <submittedName>
        <fullName evidence="19">Iron complex outermembrane receptor protein</fullName>
    </submittedName>
</protein>
<dbReference type="GO" id="GO:0009279">
    <property type="term" value="C:cell outer membrane"/>
    <property type="evidence" value="ECO:0007669"/>
    <property type="project" value="UniProtKB-SubCell"/>
</dbReference>
<dbReference type="InterPro" id="IPR000531">
    <property type="entry name" value="Beta-barrel_TonB"/>
</dbReference>
<proteinExistence type="inferred from homology"/>
<keyword evidence="6 14" id="KW-0812">Transmembrane</keyword>
<dbReference type="PANTHER" id="PTHR32552">
    <property type="entry name" value="FERRICHROME IRON RECEPTOR-RELATED"/>
    <property type="match status" value="1"/>
</dbReference>
<sequence length="778" mass="84717">MRNQPIRPVVLAVLAALSSPLAHADDRTELGTVVITGEGDKLGAGYIQPEDSVKSRSNVTRASLEKSSPTSNIYQDLNMLPGVNASSYDATGMFGGALTVRGFNSDQLGVTINGVPVNDSGSFSVYPQEYVENENLCQAFVTQGSTDTDAPHVGATGGNIGFVTCDPENQRRVRFAQTVGSNELSRTYLRGDTGRFADDKAKAFLSYSHSRVEKWKGPGAAVRDHIDTGMRYDLSTGSYINASLLYSREVANNFLNPTLAQLNANGYNADYSPTFTPGHLPPVNGTAQNESGPNPAYYQLAINPFENAIFKVDGIFQLSDSTKLKIQPYYWYGYGTGGTQQTTLKENGFYNAATGALNGTKDLNGDGDTLDKILVASSSLTKTNRPGITLAVSKTLDNHQIDTGVWFERAEHRQTKPATSVDQNGNPASQWLDSNLITRPDGSLYQGRDWDTISTAWQFFAQDSINLLKDDLNVTAGLRTPSVTRDFTNNASEGSGISNVGYHLKQTYSDVLPSVGFRYNFTPAHQVFANVTKNFRAPPNFAFAPTGNNVSVVNGQVVLSSNVKAETAINTDVGYRYQGTAFTFSGTLFDVEYKDRQANAYDPVTQKSVYTNAGDVHNWGTELELGTTPVAGWSVYTSFTINRSEIKSNLQTAASTTLATQGKEFPLTPRWMAALSLQYAQGPFYARTNVKHTGKQFATLVNDEVVPEYTLVDFDAGYRFPNMGWLKNPTIKFNLSNIFNTSYRVPSGLQPTAADSSNPVRYYLGAPRGVALTLQTDL</sequence>
<evidence type="ECO:0000256" key="11">
    <source>
        <dbReference type="ARBA" id="ARBA00023136"/>
    </source>
</evidence>
<dbReference type="RefSeq" id="WP_133683888.1">
    <property type="nucleotide sequence ID" value="NZ_SNZP01000019.1"/>
</dbReference>
<dbReference type="PANTHER" id="PTHR32552:SF89">
    <property type="entry name" value="CATECHOLATE SIDEROPHORE RECEPTOR FIU"/>
    <property type="match status" value="1"/>
</dbReference>
<evidence type="ECO:0000313" key="20">
    <source>
        <dbReference type="Proteomes" id="UP000295611"/>
    </source>
</evidence>
<evidence type="ECO:0000256" key="10">
    <source>
        <dbReference type="ARBA" id="ARBA00023077"/>
    </source>
</evidence>
<evidence type="ECO:0000256" key="13">
    <source>
        <dbReference type="ARBA" id="ARBA00023237"/>
    </source>
</evidence>
<evidence type="ECO:0000259" key="18">
    <source>
        <dbReference type="Pfam" id="PF07715"/>
    </source>
</evidence>
<feature type="domain" description="TonB-dependent receptor-like beta-barrel" evidence="17">
    <location>
        <begin position="264"/>
        <end position="738"/>
    </location>
</feature>
<keyword evidence="9" id="KW-0406">Ion transport</keyword>
<evidence type="ECO:0000256" key="12">
    <source>
        <dbReference type="ARBA" id="ARBA00023170"/>
    </source>
</evidence>
<dbReference type="Gene3D" id="2.40.170.20">
    <property type="entry name" value="TonB-dependent receptor, beta-barrel domain"/>
    <property type="match status" value="1"/>
</dbReference>
<keyword evidence="3 14" id="KW-0813">Transport</keyword>
<evidence type="ECO:0000256" key="8">
    <source>
        <dbReference type="ARBA" id="ARBA00023004"/>
    </source>
</evidence>
<evidence type="ECO:0000256" key="1">
    <source>
        <dbReference type="ARBA" id="ARBA00004571"/>
    </source>
</evidence>
<comment type="caution">
    <text evidence="19">The sequence shown here is derived from an EMBL/GenBank/DDBJ whole genome shotgun (WGS) entry which is preliminary data.</text>
</comment>